<sequence length="68" mass="8333">IQALSRHSTSFIYKNHISRLVIQPNLTYNKRKACVQKWDLYRLIIIIQLWRLFAPIIIFHLHKEYKIK</sequence>
<dbReference type="EMBL" id="GAIX01009517">
    <property type="protein sequence ID" value="JAA83043.1"/>
    <property type="molecule type" value="Transcribed_RNA"/>
</dbReference>
<keyword evidence="1" id="KW-1133">Transmembrane helix</keyword>
<feature type="transmembrane region" description="Helical" evidence="1">
    <location>
        <begin position="40"/>
        <end position="61"/>
    </location>
</feature>
<keyword evidence="1" id="KW-0812">Transmembrane</keyword>
<evidence type="ECO:0000256" key="1">
    <source>
        <dbReference type="SAM" id="Phobius"/>
    </source>
</evidence>
<dbReference type="AlphaFoldDB" id="S4P3G3"/>
<protein>
    <submittedName>
        <fullName evidence="2">Uncharacterized protein</fullName>
    </submittedName>
</protein>
<name>S4P3G3_9NEOP</name>
<keyword evidence="1" id="KW-0472">Membrane</keyword>
<accession>S4P3G3</accession>
<feature type="non-terminal residue" evidence="2">
    <location>
        <position position="1"/>
    </location>
</feature>
<organism evidence="2">
    <name type="scientific">Pararge aegeria</name>
    <name type="common">speckled wood butterfly</name>
    <dbReference type="NCBI Taxonomy" id="116150"/>
    <lineage>
        <taxon>Eukaryota</taxon>
        <taxon>Metazoa</taxon>
        <taxon>Ecdysozoa</taxon>
        <taxon>Arthropoda</taxon>
        <taxon>Hexapoda</taxon>
        <taxon>Insecta</taxon>
        <taxon>Pterygota</taxon>
        <taxon>Neoptera</taxon>
        <taxon>Endopterygota</taxon>
        <taxon>Lepidoptera</taxon>
        <taxon>Glossata</taxon>
        <taxon>Ditrysia</taxon>
        <taxon>Papilionoidea</taxon>
        <taxon>Nymphalidae</taxon>
        <taxon>Satyrinae</taxon>
        <taxon>Satyrini</taxon>
        <taxon>Parargina</taxon>
        <taxon>Pararge</taxon>
    </lineage>
</organism>
<reference evidence="2" key="1">
    <citation type="journal article" date="2013" name="BMC Genomics">
        <title>Unscrambling butterfly oogenesis.</title>
        <authorList>
            <person name="Carter J.M."/>
            <person name="Baker S.C."/>
            <person name="Pink R."/>
            <person name="Carter D.R."/>
            <person name="Collins A."/>
            <person name="Tomlin J."/>
            <person name="Gibbs M."/>
            <person name="Breuker C.J."/>
        </authorList>
    </citation>
    <scope>NUCLEOTIDE SEQUENCE</scope>
    <source>
        <tissue evidence="2">Ovary</tissue>
    </source>
</reference>
<proteinExistence type="predicted"/>
<reference evidence="2" key="2">
    <citation type="submission" date="2013-05" db="EMBL/GenBank/DDBJ databases">
        <authorList>
            <person name="Carter J.-M."/>
            <person name="Baker S.C."/>
            <person name="Pink R."/>
            <person name="Carter D.R.F."/>
            <person name="Collins A."/>
            <person name="Tomlin J."/>
            <person name="Gibbs M."/>
            <person name="Breuker C.J."/>
        </authorList>
    </citation>
    <scope>NUCLEOTIDE SEQUENCE</scope>
    <source>
        <tissue evidence="2">Ovary</tissue>
    </source>
</reference>
<evidence type="ECO:0000313" key="2">
    <source>
        <dbReference type="EMBL" id="JAA83043.1"/>
    </source>
</evidence>